<organism evidence="2 3">
    <name type="scientific">Paenibacillus motobuensis</name>
    <dbReference type="NCBI Taxonomy" id="295324"/>
    <lineage>
        <taxon>Bacteria</taxon>
        <taxon>Bacillati</taxon>
        <taxon>Bacillota</taxon>
        <taxon>Bacilli</taxon>
        <taxon>Bacillales</taxon>
        <taxon>Paenibacillaceae</taxon>
        <taxon>Paenibacillus</taxon>
    </lineage>
</organism>
<gene>
    <name evidence="2" type="ORF">GCM10008933_13200</name>
</gene>
<evidence type="ECO:0000256" key="1">
    <source>
        <dbReference type="ARBA" id="ARBA00022801"/>
    </source>
</evidence>
<comment type="caution">
    <text evidence="2">The sequence shown here is derived from an EMBL/GenBank/DDBJ whole genome shotgun (WGS) entry which is preliminary data.</text>
</comment>
<sequence length="202" mass="23156">MNNSNNGVEWWLIRHGVTAWNLQRKYQGHSDEELLPGEASGLTPLRSKLAGQSFAGVYCSDLKRCRQTLQLIRPDWTGQAVYDPRLREMNFGAWEGKTYEMLEHNPLYRAWIDDPKLHTPPEGESWELFQNRITDFQRELLQKSKELAVSGNGNPSILLIVTHGGVMSTLNMLMSPDADFWDSKVLPGEIMKLKLRSNELGW</sequence>
<keyword evidence="3" id="KW-1185">Reference proteome</keyword>
<keyword evidence="1" id="KW-0378">Hydrolase</keyword>
<dbReference type="RefSeq" id="WP_343859016.1">
    <property type="nucleotide sequence ID" value="NZ_BAAACX010000007.1"/>
</dbReference>
<evidence type="ECO:0000313" key="3">
    <source>
        <dbReference type="Proteomes" id="UP001500340"/>
    </source>
</evidence>
<dbReference type="SUPFAM" id="SSF53254">
    <property type="entry name" value="Phosphoglycerate mutase-like"/>
    <property type="match status" value="1"/>
</dbReference>
<dbReference type="Proteomes" id="UP001500340">
    <property type="component" value="Unassembled WGS sequence"/>
</dbReference>
<dbReference type="InterPro" id="IPR013078">
    <property type="entry name" value="His_Pase_superF_clade-1"/>
</dbReference>
<dbReference type="InterPro" id="IPR051695">
    <property type="entry name" value="Phosphoglycerate_Mutase"/>
</dbReference>
<dbReference type="CDD" id="cd07067">
    <property type="entry name" value="HP_PGM_like"/>
    <property type="match status" value="1"/>
</dbReference>
<dbReference type="Pfam" id="PF00300">
    <property type="entry name" value="His_Phos_1"/>
    <property type="match status" value="1"/>
</dbReference>
<dbReference type="InterPro" id="IPR029033">
    <property type="entry name" value="His_PPase_superfam"/>
</dbReference>
<evidence type="ECO:0008006" key="4">
    <source>
        <dbReference type="Google" id="ProtNLM"/>
    </source>
</evidence>
<evidence type="ECO:0000313" key="2">
    <source>
        <dbReference type="EMBL" id="GAA0383407.1"/>
    </source>
</evidence>
<accession>A0ABN0Y4T9</accession>
<protein>
    <recommendedName>
        <fullName evidence="4">Histidine phosphatase family protein</fullName>
    </recommendedName>
</protein>
<dbReference type="PANTHER" id="PTHR46517:SF1">
    <property type="entry name" value="FRUCTOSE-2,6-BISPHOSPHATASE TIGAR"/>
    <property type="match status" value="1"/>
</dbReference>
<dbReference type="PANTHER" id="PTHR46517">
    <property type="entry name" value="FRUCTOSE-2,6-BISPHOSPHATASE TIGAR"/>
    <property type="match status" value="1"/>
</dbReference>
<dbReference type="Gene3D" id="3.40.50.1240">
    <property type="entry name" value="Phosphoglycerate mutase-like"/>
    <property type="match status" value="1"/>
</dbReference>
<proteinExistence type="predicted"/>
<reference evidence="2 3" key="1">
    <citation type="journal article" date="2019" name="Int. J. Syst. Evol. Microbiol.">
        <title>The Global Catalogue of Microorganisms (GCM) 10K type strain sequencing project: providing services to taxonomists for standard genome sequencing and annotation.</title>
        <authorList>
            <consortium name="The Broad Institute Genomics Platform"/>
            <consortium name="The Broad Institute Genome Sequencing Center for Infectious Disease"/>
            <person name="Wu L."/>
            <person name="Ma J."/>
        </authorList>
    </citation>
    <scope>NUCLEOTIDE SEQUENCE [LARGE SCALE GENOMIC DNA]</scope>
    <source>
        <strain evidence="2 3">JCM 12774</strain>
    </source>
</reference>
<dbReference type="SMART" id="SM00855">
    <property type="entry name" value="PGAM"/>
    <property type="match status" value="1"/>
</dbReference>
<name>A0ABN0Y4T9_9BACL</name>
<dbReference type="EMBL" id="BAAACX010000007">
    <property type="protein sequence ID" value="GAA0383407.1"/>
    <property type="molecule type" value="Genomic_DNA"/>
</dbReference>